<feature type="compositionally biased region" description="Basic and acidic residues" evidence="5">
    <location>
        <begin position="208"/>
        <end position="219"/>
    </location>
</feature>
<dbReference type="SUPFAM" id="SSF103473">
    <property type="entry name" value="MFS general substrate transporter"/>
    <property type="match status" value="1"/>
</dbReference>
<keyword evidence="8" id="KW-1185">Reference proteome</keyword>
<feature type="transmembrane region" description="Helical" evidence="6">
    <location>
        <begin position="55"/>
        <end position="74"/>
    </location>
</feature>
<feature type="transmembrane region" description="Helical" evidence="6">
    <location>
        <begin position="382"/>
        <end position="403"/>
    </location>
</feature>
<feature type="compositionally biased region" description="Polar residues" evidence="5">
    <location>
        <begin position="252"/>
        <end position="273"/>
    </location>
</feature>
<dbReference type="GO" id="GO:0000329">
    <property type="term" value="C:fungal-type vacuole membrane"/>
    <property type="evidence" value="ECO:0007669"/>
    <property type="project" value="TreeGrafter"/>
</dbReference>
<dbReference type="PANTHER" id="PTHR21576:SF158">
    <property type="entry name" value="RIBOSOMAL RNA-PROCESSING PROTEIN 12-LIKE CONSERVED DOMAIN-CONTAINING PROTEIN"/>
    <property type="match status" value="1"/>
</dbReference>
<dbReference type="InterPro" id="IPR036259">
    <property type="entry name" value="MFS_trans_sf"/>
</dbReference>
<feature type="transmembrane region" description="Helical" evidence="6">
    <location>
        <begin position="409"/>
        <end position="432"/>
    </location>
</feature>
<name>A0A4P9XNB5_9FUNG</name>
<evidence type="ECO:0000313" key="7">
    <source>
        <dbReference type="EMBL" id="RKP07416.1"/>
    </source>
</evidence>
<dbReference type="GO" id="GO:0022857">
    <property type="term" value="F:transmembrane transporter activity"/>
    <property type="evidence" value="ECO:0007669"/>
    <property type="project" value="InterPro"/>
</dbReference>
<feature type="region of interest" description="Disordered" evidence="5">
    <location>
        <begin position="198"/>
        <end position="219"/>
    </location>
</feature>
<evidence type="ECO:0000256" key="4">
    <source>
        <dbReference type="ARBA" id="ARBA00023136"/>
    </source>
</evidence>
<evidence type="ECO:0000256" key="6">
    <source>
        <dbReference type="SAM" id="Phobius"/>
    </source>
</evidence>
<accession>A0A4P9XNB5</accession>
<evidence type="ECO:0000256" key="3">
    <source>
        <dbReference type="ARBA" id="ARBA00022989"/>
    </source>
</evidence>
<reference evidence="8" key="1">
    <citation type="journal article" date="2018" name="Nat. Microbiol.">
        <title>Leveraging single-cell genomics to expand the fungal tree of life.</title>
        <authorList>
            <person name="Ahrendt S.R."/>
            <person name="Quandt C.A."/>
            <person name="Ciobanu D."/>
            <person name="Clum A."/>
            <person name="Salamov A."/>
            <person name="Andreopoulos B."/>
            <person name="Cheng J.F."/>
            <person name="Woyke T."/>
            <person name="Pelin A."/>
            <person name="Henrissat B."/>
            <person name="Reynolds N.K."/>
            <person name="Benny G.L."/>
            <person name="Smith M.E."/>
            <person name="James T.Y."/>
            <person name="Grigoriev I.V."/>
        </authorList>
    </citation>
    <scope>NUCLEOTIDE SEQUENCE [LARGE SCALE GENOMIC DNA]</scope>
    <source>
        <strain evidence="8">RSA 1356</strain>
    </source>
</reference>
<gene>
    <name evidence="7" type="ORF">THASP1DRAFT_30766</name>
</gene>
<keyword evidence="2 6" id="KW-0812">Transmembrane</keyword>
<feature type="transmembrane region" description="Helical" evidence="6">
    <location>
        <begin position="444"/>
        <end position="466"/>
    </location>
</feature>
<feature type="transmembrane region" description="Helical" evidence="6">
    <location>
        <begin position="80"/>
        <end position="105"/>
    </location>
</feature>
<evidence type="ECO:0000313" key="8">
    <source>
        <dbReference type="Proteomes" id="UP000271241"/>
    </source>
</evidence>
<feature type="compositionally biased region" description="Polar residues" evidence="5">
    <location>
        <begin position="198"/>
        <end position="207"/>
    </location>
</feature>
<dbReference type="EMBL" id="KZ992723">
    <property type="protein sequence ID" value="RKP07416.1"/>
    <property type="molecule type" value="Genomic_DNA"/>
</dbReference>
<keyword evidence="3 6" id="KW-1133">Transmembrane helix</keyword>
<evidence type="ECO:0000256" key="1">
    <source>
        <dbReference type="ARBA" id="ARBA00004141"/>
    </source>
</evidence>
<dbReference type="Gene3D" id="1.20.1250.20">
    <property type="entry name" value="MFS general substrate transporter like domains"/>
    <property type="match status" value="2"/>
</dbReference>
<feature type="region of interest" description="Disordered" evidence="5">
    <location>
        <begin position="251"/>
        <end position="291"/>
    </location>
</feature>
<protein>
    <submittedName>
        <fullName evidence="7">Major facilitator superfamily domain-containing protein</fullName>
    </submittedName>
</protein>
<feature type="transmembrane region" description="Helical" evidence="6">
    <location>
        <begin position="154"/>
        <end position="172"/>
    </location>
</feature>
<feature type="transmembrane region" description="Helical" evidence="6">
    <location>
        <begin position="349"/>
        <end position="370"/>
    </location>
</feature>
<dbReference type="Proteomes" id="UP000271241">
    <property type="component" value="Unassembled WGS sequence"/>
</dbReference>
<keyword evidence="4 6" id="KW-0472">Membrane</keyword>
<organism evidence="7 8">
    <name type="scientific">Thamnocephalis sphaerospora</name>
    <dbReference type="NCBI Taxonomy" id="78915"/>
    <lineage>
        <taxon>Eukaryota</taxon>
        <taxon>Fungi</taxon>
        <taxon>Fungi incertae sedis</taxon>
        <taxon>Zoopagomycota</taxon>
        <taxon>Zoopagomycotina</taxon>
        <taxon>Zoopagomycetes</taxon>
        <taxon>Zoopagales</taxon>
        <taxon>Sigmoideomycetaceae</taxon>
        <taxon>Thamnocephalis</taxon>
    </lineage>
</organism>
<dbReference type="PANTHER" id="PTHR21576">
    <property type="entry name" value="UNCHARACTERIZED NODULIN-LIKE PROTEIN"/>
    <property type="match status" value="1"/>
</dbReference>
<dbReference type="InterPro" id="IPR011701">
    <property type="entry name" value="MFS"/>
</dbReference>
<sequence>MLIFPMLGPSLARRLKYSMLELNIVATANNLGQPLSEPIAGMCTSYFGAPRTIRAGVLLIAASFIGLSQMYSGAISIGSYWLAAIFFFTMAAGSMVITTAVYTTACNSATDETRGKAMSLLTLVNSLSSSMYMVTRGIMGFIGGEPVNTSELLLVLAAVTILVSGVMSFGILNPPAESGELVVSSGEAMDDDLQLTSSANRQASTRNCNERKTASDTTAYHEQEMIDSVALEMPKDTECIALLSNFKRRGSDTGTDEMQSPNAPRNSVSSYGSASERLCEEASSTPSDKAQDESIMALLRTKPFWCIFIIRFIAENVLLVYLSNVEVIARGLMLSEDPYASKGQVQHVMNMHATALSAASIAGSLLAGAANDFLESRGKSGPQWLITGAILLQVVNQLSVYAISSPYVLLAVSVSAMLSGQAYSVVMYVIFYKFWPGKNFGRNMGLTCIGVILGNQIFTPAFGAFYDRNLAAGCTGRFCYNTAFLVFAFVCSVALCAAISLMRHPNIQRR</sequence>
<feature type="transmembrane region" description="Helical" evidence="6">
    <location>
        <begin position="117"/>
        <end position="134"/>
    </location>
</feature>
<dbReference type="STRING" id="78915.A0A4P9XNB5"/>
<dbReference type="AlphaFoldDB" id="A0A4P9XNB5"/>
<comment type="subcellular location">
    <subcellularLocation>
        <location evidence="1">Membrane</location>
        <topology evidence="1">Multi-pass membrane protein</topology>
    </subcellularLocation>
</comment>
<proteinExistence type="predicted"/>
<feature type="transmembrane region" description="Helical" evidence="6">
    <location>
        <begin position="304"/>
        <end position="329"/>
    </location>
</feature>
<evidence type="ECO:0000256" key="5">
    <source>
        <dbReference type="SAM" id="MobiDB-lite"/>
    </source>
</evidence>
<feature type="transmembrane region" description="Helical" evidence="6">
    <location>
        <begin position="478"/>
        <end position="501"/>
    </location>
</feature>
<dbReference type="Pfam" id="PF07690">
    <property type="entry name" value="MFS_1"/>
    <property type="match status" value="1"/>
</dbReference>
<evidence type="ECO:0000256" key="2">
    <source>
        <dbReference type="ARBA" id="ARBA00022692"/>
    </source>
</evidence>